<protein>
    <submittedName>
        <fullName evidence="3">Glucose/arabinose dehydrogenase</fullName>
    </submittedName>
</protein>
<dbReference type="PANTHER" id="PTHR33546">
    <property type="entry name" value="LARGE, MULTIFUNCTIONAL SECRETED PROTEIN-RELATED"/>
    <property type="match status" value="1"/>
</dbReference>
<dbReference type="PROSITE" id="PS51257">
    <property type="entry name" value="PROKAR_LIPOPROTEIN"/>
    <property type="match status" value="1"/>
</dbReference>
<feature type="domain" description="Pyrroloquinoline quinone-dependent pyranose dehydrogenase beta-propeller" evidence="2">
    <location>
        <begin position="330"/>
        <end position="434"/>
    </location>
</feature>
<dbReference type="Pfam" id="PF22807">
    <property type="entry name" value="TrAA12"/>
    <property type="match status" value="2"/>
</dbReference>
<accession>A0ABX9G8W5</accession>
<evidence type="ECO:0000256" key="1">
    <source>
        <dbReference type="SAM" id="SignalP"/>
    </source>
</evidence>
<gene>
    <name evidence="3" type="ORF">DFP87_105390</name>
</gene>
<evidence type="ECO:0000259" key="2">
    <source>
        <dbReference type="Pfam" id="PF22807"/>
    </source>
</evidence>
<dbReference type="InterPro" id="IPR054539">
    <property type="entry name" value="Beta-prop_PDH"/>
</dbReference>
<evidence type="ECO:0000313" key="4">
    <source>
        <dbReference type="Proteomes" id="UP000252124"/>
    </source>
</evidence>
<dbReference type="InterPro" id="IPR011042">
    <property type="entry name" value="6-blade_b-propeller_TolB-like"/>
</dbReference>
<dbReference type="Proteomes" id="UP000252124">
    <property type="component" value="Unassembled WGS sequence"/>
</dbReference>
<dbReference type="EMBL" id="QNRM01000005">
    <property type="protein sequence ID" value="RBP19313.1"/>
    <property type="molecule type" value="Genomic_DNA"/>
</dbReference>
<feature type="domain" description="Pyrroloquinoline quinone-dependent pyranose dehydrogenase beta-propeller" evidence="2">
    <location>
        <begin position="143"/>
        <end position="285"/>
    </location>
</feature>
<dbReference type="InterPro" id="IPR011041">
    <property type="entry name" value="Quinoprot_gluc/sorb_DH_b-prop"/>
</dbReference>
<sequence length="438" mass="46261">MPVLRILAAASLALAALSACGEVATLPVEAGMGPTPRLPPPNTTLIPTVNTAKAVGWIAGAQPVAAAGLAVNAFASGLDHPRWLYVLPNGDVLVAETNAPPKPEEASGGLKDWAAGLVMKRAGARTASANRITLLRDADHDGVAETRSVLLQGLNSPFGMALIDNQLYVANADTVLRFPYETGQTQISAAGVKVTDLPAGINHHWTKNLIASPDGRKLYVSVGSNSNVAENGMEIEEGRAAIWEIDVASGEKRLYATGLRNPVGMAWAPDGQTLWTAVNERDELGSDLVPDYMTSVRDGGFYGWPYSYFGQHVDTRVTPPRPDLVARAIVPDYALGPHTASLGLAWSGNTRLPAPYTDGMFVGQHGSWNRDPRSGYKVIVVPFAGNAPAGEARDVLTGFLNESGQAQGRPVGVIIDSQGDLLVADDVGNVIWRVSPKL</sequence>
<keyword evidence="4" id="KW-1185">Reference proteome</keyword>
<dbReference type="SUPFAM" id="SSF50952">
    <property type="entry name" value="Soluble quinoprotein glucose dehydrogenase"/>
    <property type="match status" value="1"/>
</dbReference>
<keyword evidence="1" id="KW-0732">Signal</keyword>
<dbReference type="PANTHER" id="PTHR33546:SF1">
    <property type="entry name" value="LARGE, MULTIFUNCTIONAL SECRETED PROTEIN"/>
    <property type="match status" value="1"/>
</dbReference>
<comment type="caution">
    <text evidence="3">The sequence shown here is derived from an EMBL/GenBank/DDBJ whole genome shotgun (WGS) entry which is preliminary data.</text>
</comment>
<feature type="chain" id="PRO_5046052474" evidence="1">
    <location>
        <begin position="22"/>
        <end position="438"/>
    </location>
</feature>
<reference evidence="3 4" key="1">
    <citation type="submission" date="2018-06" db="EMBL/GenBank/DDBJ databases">
        <title>Genomic Encyclopedia of Type Strains, Phase III (KMG-III): the genomes of soil and plant-associated and newly described type strains.</title>
        <authorList>
            <person name="Whitman W."/>
        </authorList>
    </citation>
    <scope>NUCLEOTIDE SEQUENCE [LARGE SCALE GENOMIC DNA]</scope>
    <source>
        <strain evidence="3 4">CECT 7342</strain>
    </source>
</reference>
<name>A0ABX9G8W5_9BURK</name>
<organism evidence="3 4">
    <name type="scientific">Achromobacter marplatensis</name>
    <dbReference type="NCBI Taxonomy" id="470868"/>
    <lineage>
        <taxon>Bacteria</taxon>
        <taxon>Pseudomonadati</taxon>
        <taxon>Pseudomonadota</taxon>
        <taxon>Betaproteobacteria</taxon>
        <taxon>Burkholderiales</taxon>
        <taxon>Alcaligenaceae</taxon>
        <taxon>Achromobacter</taxon>
    </lineage>
</organism>
<dbReference type="Gene3D" id="2.120.10.30">
    <property type="entry name" value="TolB, C-terminal domain"/>
    <property type="match status" value="1"/>
</dbReference>
<evidence type="ECO:0000313" key="3">
    <source>
        <dbReference type="EMBL" id="RBP19313.1"/>
    </source>
</evidence>
<proteinExistence type="predicted"/>
<dbReference type="GeneID" id="99731238"/>
<feature type="signal peptide" evidence="1">
    <location>
        <begin position="1"/>
        <end position="21"/>
    </location>
</feature>
<dbReference type="RefSeq" id="WP_088589572.1">
    <property type="nucleotide sequence ID" value="NZ_CADIJU010000005.1"/>
</dbReference>